<feature type="transmembrane region" description="Helical" evidence="7">
    <location>
        <begin position="161"/>
        <end position="181"/>
    </location>
</feature>
<dbReference type="RefSeq" id="WP_202966926.1">
    <property type="nucleotide sequence ID" value="NZ_CP004393.1"/>
</dbReference>
<dbReference type="STRING" id="1208324.P73_4027"/>
<evidence type="ECO:0000313" key="9">
    <source>
        <dbReference type="EMBL" id="AJE48742.1"/>
    </source>
</evidence>
<proteinExistence type="inferred from homology"/>
<dbReference type="Proteomes" id="UP000031521">
    <property type="component" value="Chromosome"/>
</dbReference>
<evidence type="ECO:0000256" key="3">
    <source>
        <dbReference type="ARBA" id="ARBA00022475"/>
    </source>
</evidence>
<keyword evidence="6 7" id="KW-0472">Membrane</keyword>
<evidence type="ECO:0000256" key="1">
    <source>
        <dbReference type="ARBA" id="ARBA00004651"/>
    </source>
</evidence>
<dbReference type="Pfam" id="PF00528">
    <property type="entry name" value="BPD_transp_1"/>
    <property type="match status" value="1"/>
</dbReference>
<keyword evidence="3" id="KW-1003">Cell membrane</keyword>
<evidence type="ECO:0000256" key="6">
    <source>
        <dbReference type="ARBA" id="ARBA00023136"/>
    </source>
</evidence>
<dbReference type="Gene3D" id="1.10.3720.10">
    <property type="entry name" value="MetI-like"/>
    <property type="match status" value="1"/>
</dbReference>
<keyword evidence="10" id="KW-1185">Reference proteome</keyword>
<evidence type="ECO:0000313" key="10">
    <source>
        <dbReference type="Proteomes" id="UP000031521"/>
    </source>
</evidence>
<organism evidence="9 10">
    <name type="scientific">Celeribacter indicus</name>
    <dbReference type="NCBI Taxonomy" id="1208324"/>
    <lineage>
        <taxon>Bacteria</taxon>
        <taxon>Pseudomonadati</taxon>
        <taxon>Pseudomonadota</taxon>
        <taxon>Alphaproteobacteria</taxon>
        <taxon>Rhodobacterales</taxon>
        <taxon>Roseobacteraceae</taxon>
        <taxon>Celeribacter</taxon>
    </lineage>
</organism>
<comment type="similarity">
    <text evidence="7">Belongs to the binding-protein-dependent transport system permease family.</text>
</comment>
<keyword evidence="5 7" id="KW-1133">Transmembrane helix</keyword>
<feature type="domain" description="ABC transmembrane type-1" evidence="8">
    <location>
        <begin position="90"/>
        <end position="282"/>
    </location>
</feature>
<keyword evidence="4 7" id="KW-0812">Transmembrane</keyword>
<evidence type="ECO:0000256" key="4">
    <source>
        <dbReference type="ARBA" id="ARBA00022692"/>
    </source>
</evidence>
<dbReference type="InterPro" id="IPR000515">
    <property type="entry name" value="MetI-like"/>
</dbReference>
<dbReference type="GO" id="GO:0005886">
    <property type="term" value="C:plasma membrane"/>
    <property type="evidence" value="ECO:0007669"/>
    <property type="project" value="UniProtKB-SubCell"/>
</dbReference>
<dbReference type="SUPFAM" id="SSF161098">
    <property type="entry name" value="MetI-like"/>
    <property type="match status" value="1"/>
</dbReference>
<keyword evidence="2 7" id="KW-0813">Transport</keyword>
<evidence type="ECO:0000256" key="5">
    <source>
        <dbReference type="ARBA" id="ARBA00022989"/>
    </source>
</evidence>
<gene>
    <name evidence="9" type="ORF">P73_4027</name>
</gene>
<accession>A0A0B5E8V3</accession>
<dbReference type="PANTHER" id="PTHR43744:SF6">
    <property type="entry name" value="ABC TRANSPORTER PERMEASE PROTEIN YESQ-RELATED"/>
    <property type="match status" value="1"/>
</dbReference>
<feature type="transmembrane region" description="Helical" evidence="7">
    <location>
        <begin position="27"/>
        <end position="48"/>
    </location>
</feature>
<dbReference type="PROSITE" id="PS50928">
    <property type="entry name" value="ABC_TM1"/>
    <property type="match status" value="1"/>
</dbReference>
<evidence type="ECO:0000259" key="8">
    <source>
        <dbReference type="PROSITE" id="PS50928"/>
    </source>
</evidence>
<comment type="subcellular location">
    <subcellularLocation>
        <location evidence="1 7">Cell membrane</location>
        <topology evidence="1 7">Multi-pass membrane protein</topology>
    </subcellularLocation>
</comment>
<dbReference type="PANTHER" id="PTHR43744">
    <property type="entry name" value="ABC TRANSPORTER PERMEASE PROTEIN MG189-RELATED-RELATED"/>
    <property type="match status" value="1"/>
</dbReference>
<dbReference type="InterPro" id="IPR035906">
    <property type="entry name" value="MetI-like_sf"/>
</dbReference>
<evidence type="ECO:0000256" key="7">
    <source>
        <dbReference type="RuleBase" id="RU363032"/>
    </source>
</evidence>
<feature type="transmembrane region" description="Helical" evidence="7">
    <location>
        <begin position="94"/>
        <end position="115"/>
    </location>
</feature>
<sequence length="296" mass="32152">MANAEQISEPGVAQRLLFSRSTVAKKLAFHGPIVVLIVALLYPMLWLVGASFAPGSSAVGSLPILPERATLDNYRDGWAGVGNIGFSTYFVNSMAISLISIVGNLFSCTMAAYAFARMEFPMKRTLFALLLLTILLPNQVTVIPQYIIFNALGMVNTYGPLLIPKFTAVDAFYTFLLVQFIRGIPQSLDEAARIDGCGHARIFFWIILPLCLPALATTAVFTFIYSWNDFLGPLLYLNSPDLYTVPLGLSQFMDATGRSMIGSLFAMSVLSLVPLVVIFAVAQRLLTTGIATTGAK</sequence>
<feature type="transmembrane region" description="Helical" evidence="7">
    <location>
        <begin position="260"/>
        <end position="282"/>
    </location>
</feature>
<dbReference type="KEGG" id="cid:P73_4027"/>
<dbReference type="HOGENOM" id="CLU_016047_1_1_5"/>
<feature type="transmembrane region" description="Helical" evidence="7">
    <location>
        <begin position="202"/>
        <end position="227"/>
    </location>
</feature>
<evidence type="ECO:0000256" key="2">
    <source>
        <dbReference type="ARBA" id="ARBA00022448"/>
    </source>
</evidence>
<reference evidence="9 10" key="1">
    <citation type="journal article" date="2014" name="Int. J. Syst. Evol. Microbiol.">
        <title>Celeribacter indicus sp. nov., a polycyclic aromatic hydrocarbon-degrading bacterium from deep-sea sediment and reclassification of Huaishuia halophila as Celeribacter halophilus comb. nov.</title>
        <authorList>
            <person name="Lai Q."/>
            <person name="Cao J."/>
            <person name="Yuan J."/>
            <person name="Li F."/>
            <person name="Shao Z."/>
        </authorList>
    </citation>
    <scope>NUCLEOTIDE SEQUENCE [LARGE SCALE GENOMIC DNA]</scope>
    <source>
        <strain evidence="9">P73</strain>
    </source>
</reference>
<dbReference type="GO" id="GO:0055085">
    <property type="term" value="P:transmembrane transport"/>
    <property type="evidence" value="ECO:0007669"/>
    <property type="project" value="InterPro"/>
</dbReference>
<protein>
    <submittedName>
        <fullName evidence="9">Binding-protein-dependent transport systems inner membrane component</fullName>
    </submittedName>
</protein>
<dbReference type="EMBL" id="CP004393">
    <property type="protein sequence ID" value="AJE48742.1"/>
    <property type="molecule type" value="Genomic_DNA"/>
</dbReference>
<dbReference type="AlphaFoldDB" id="A0A0B5E8V3"/>
<dbReference type="CDD" id="cd06261">
    <property type="entry name" value="TM_PBP2"/>
    <property type="match status" value="1"/>
</dbReference>
<feature type="transmembrane region" description="Helical" evidence="7">
    <location>
        <begin position="127"/>
        <end position="149"/>
    </location>
</feature>
<name>A0A0B5E8V3_9RHOB</name>